<feature type="region of interest" description="Disordered" evidence="1">
    <location>
        <begin position="83"/>
        <end position="114"/>
    </location>
</feature>
<comment type="caution">
    <text evidence="2">The sequence shown here is derived from an EMBL/GenBank/DDBJ whole genome shotgun (WGS) entry which is preliminary data.</text>
</comment>
<keyword evidence="3" id="KW-1185">Reference proteome</keyword>
<reference evidence="2" key="1">
    <citation type="journal article" date="2019" name="bioRxiv">
        <title>The Genome of the Zebra Mussel, Dreissena polymorpha: A Resource for Invasive Species Research.</title>
        <authorList>
            <person name="McCartney M.A."/>
            <person name="Auch B."/>
            <person name="Kono T."/>
            <person name="Mallez S."/>
            <person name="Zhang Y."/>
            <person name="Obille A."/>
            <person name="Becker A."/>
            <person name="Abrahante J.E."/>
            <person name="Garbe J."/>
            <person name="Badalamenti J.P."/>
            <person name="Herman A."/>
            <person name="Mangelson H."/>
            <person name="Liachko I."/>
            <person name="Sullivan S."/>
            <person name="Sone E.D."/>
            <person name="Koren S."/>
            <person name="Silverstein K.A.T."/>
            <person name="Beckman K.B."/>
            <person name="Gohl D.M."/>
        </authorList>
    </citation>
    <scope>NUCLEOTIDE SEQUENCE</scope>
    <source>
        <strain evidence="2">Duluth1</strain>
        <tissue evidence="2">Whole animal</tissue>
    </source>
</reference>
<dbReference type="SUPFAM" id="SSF54768">
    <property type="entry name" value="dsRNA-binding domain-like"/>
    <property type="match status" value="1"/>
</dbReference>
<evidence type="ECO:0000313" key="3">
    <source>
        <dbReference type="Proteomes" id="UP000828390"/>
    </source>
</evidence>
<proteinExistence type="predicted"/>
<dbReference type="Proteomes" id="UP000828390">
    <property type="component" value="Unassembled WGS sequence"/>
</dbReference>
<organism evidence="2 3">
    <name type="scientific">Dreissena polymorpha</name>
    <name type="common">Zebra mussel</name>
    <name type="synonym">Mytilus polymorpha</name>
    <dbReference type="NCBI Taxonomy" id="45954"/>
    <lineage>
        <taxon>Eukaryota</taxon>
        <taxon>Metazoa</taxon>
        <taxon>Spiralia</taxon>
        <taxon>Lophotrochozoa</taxon>
        <taxon>Mollusca</taxon>
        <taxon>Bivalvia</taxon>
        <taxon>Autobranchia</taxon>
        <taxon>Heteroconchia</taxon>
        <taxon>Euheterodonta</taxon>
        <taxon>Imparidentia</taxon>
        <taxon>Neoheterodontei</taxon>
        <taxon>Myida</taxon>
        <taxon>Dreissenoidea</taxon>
        <taxon>Dreissenidae</taxon>
        <taxon>Dreissena</taxon>
    </lineage>
</organism>
<evidence type="ECO:0000256" key="1">
    <source>
        <dbReference type="SAM" id="MobiDB-lite"/>
    </source>
</evidence>
<reference evidence="2" key="2">
    <citation type="submission" date="2020-11" db="EMBL/GenBank/DDBJ databases">
        <authorList>
            <person name="McCartney M.A."/>
            <person name="Auch B."/>
            <person name="Kono T."/>
            <person name="Mallez S."/>
            <person name="Becker A."/>
            <person name="Gohl D.M."/>
            <person name="Silverstein K.A.T."/>
            <person name="Koren S."/>
            <person name="Bechman K.B."/>
            <person name="Herman A."/>
            <person name="Abrahante J.E."/>
            <person name="Garbe J."/>
        </authorList>
    </citation>
    <scope>NUCLEOTIDE SEQUENCE</scope>
    <source>
        <strain evidence="2">Duluth1</strain>
        <tissue evidence="2">Whole animal</tissue>
    </source>
</reference>
<sequence>MEVIALMLYSREKSKQLAEQAAAIVALAVIGEHDGRKPDSTSPNDEVLRAWREEFQMSDDISAIYRHKKVLFGSDAAKNRLERAMEEDDGNSSLLNGGKLDFDASNEKLSVVSS</sequence>
<dbReference type="AlphaFoldDB" id="A0A9D4E9Q3"/>
<name>A0A9D4E9Q3_DREPO</name>
<protein>
    <submittedName>
        <fullName evidence="2">Uncharacterized protein</fullName>
    </submittedName>
</protein>
<gene>
    <name evidence="2" type="ORF">DPMN_175787</name>
</gene>
<evidence type="ECO:0000313" key="2">
    <source>
        <dbReference type="EMBL" id="KAH3774405.1"/>
    </source>
</evidence>
<accession>A0A9D4E9Q3</accession>
<dbReference type="EMBL" id="JAIWYP010000009">
    <property type="protein sequence ID" value="KAH3774405.1"/>
    <property type="molecule type" value="Genomic_DNA"/>
</dbReference>